<organism evidence="6 7">
    <name type="scientific">Brochothrix campestris FSL F6-1037</name>
    <dbReference type="NCBI Taxonomy" id="1265861"/>
    <lineage>
        <taxon>Bacteria</taxon>
        <taxon>Bacillati</taxon>
        <taxon>Bacillota</taxon>
        <taxon>Bacilli</taxon>
        <taxon>Bacillales</taxon>
        <taxon>Listeriaceae</taxon>
        <taxon>Brochothrix</taxon>
    </lineage>
</organism>
<dbReference type="PANTHER" id="PTHR30514:SF1">
    <property type="entry name" value="HTH-TYPE TRANSCRIPTIONAL REGULATOR HEXR-RELATED"/>
    <property type="match status" value="1"/>
</dbReference>
<gene>
    <name evidence="6" type="ORF">BCAMP_10250</name>
</gene>
<dbReference type="InterPro" id="IPR001347">
    <property type="entry name" value="SIS_dom"/>
</dbReference>
<dbReference type="GO" id="GO:0097367">
    <property type="term" value="F:carbohydrate derivative binding"/>
    <property type="evidence" value="ECO:0007669"/>
    <property type="project" value="InterPro"/>
</dbReference>
<dbReference type="PROSITE" id="PS51071">
    <property type="entry name" value="HTH_RPIR"/>
    <property type="match status" value="1"/>
</dbReference>
<dbReference type="GO" id="GO:0003677">
    <property type="term" value="F:DNA binding"/>
    <property type="evidence" value="ECO:0007669"/>
    <property type="project" value="UniProtKB-KW"/>
</dbReference>
<dbReference type="InterPro" id="IPR000281">
    <property type="entry name" value="HTH_RpiR"/>
</dbReference>
<evidence type="ECO:0000313" key="7">
    <source>
        <dbReference type="Proteomes" id="UP000019243"/>
    </source>
</evidence>
<dbReference type="PANTHER" id="PTHR30514">
    <property type="entry name" value="GLUCOKINASE"/>
    <property type="match status" value="1"/>
</dbReference>
<dbReference type="GO" id="GO:1901135">
    <property type="term" value="P:carbohydrate derivative metabolic process"/>
    <property type="evidence" value="ECO:0007669"/>
    <property type="project" value="InterPro"/>
</dbReference>
<evidence type="ECO:0000313" key="6">
    <source>
        <dbReference type="EMBL" id="EUJ36970.1"/>
    </source>
</evidence>
<dbReference type="CDD" id="cd05013">
    <property type="entry name" value="SIS_RpiR"/>
    <property type="match status" value="1"/>
</dbReference>
<feature type="domain" description="HTH rpiR-type" evidence="4">
    <location>
        <begin position="1"/>
        <end position="56"/>
    </location>
</feature>
<dbReference type="EMBL" id="AODH01000044">
    <property type="protein sequence ID" value="EUJ36970.1"/>
    <property type="molecule type" value="Genomic_DNA"/>
</dbReference>
<comment type="caution">
    <text evidence="6">The sequence shown here is derived from an EMBL/GenBank/DDBJ whole genome shotgun (WGS) entry which is preliminary data.</text>
</comment>
<proteinExistence type="predicted"/>
<dbReference type="InterPro" id="IPR035472">
    <property type="entry name" value="RpiR-like_SIS"/>
</dbReference>
<dbReference type="Gene3D" id="3.40.50.10490">
    <property type="entry name" value="Glucose-6-phosphate isomerase like protein, domain 1"/>
    <property type="match status" value="1"/>
</dbReference>
<dbReference type="GO" id="GO:0003700">
    <property type="term" value="F:DNA-binding transcription factor activity"/>
    <property type="evidence" value="ECO:0007669"/>
    <property type="project" value="InterPro"/>
</dbReference>
<keyword evidence="7" id="KW-1185">Reference proteome</keyword>
<dbReference type="Pfam" id="PF01418">
    <property type="entry name" value="HTH_6"/>
    <property type="match status" value="1"/>
</dbReference>
<name>W7CJF9_9LIST</name>
<dbReference type="STRING" id="1265861.BCAMP_10250"/>
<dbReference type="Pfam" id="PF01380">
    <property type="entry name" value="SIS"/>
    <property type="match status" value="1"/>
</dbReference>
<evidence type="ECO:0000256" key="2">
    <source>
        <dbReference type="ARBA" id="ARBA00023125"/>
    </source>
</evidence>
<dbReference type="PROSITE" id="PS51464">
    <property type="entry name" value="SIS"/>
    <property type="match status" value="1"/>
</dbReference>
<keyword evidence="2" id="KW-0238">DNA-binding</keyword>
<evidence type="ECO:0000259" key="4">
    <source>
        <dbReference type="PROSITE" id="PS51071"/>
    </source>
</evidence>
<dbReference type="SUPFAM" id="SSF53697">
    <property type="entry name" value="SIS domain"/>
    <property type="match status" value="1"/>
</dbReference>
<dbReference type="InterPro" id="IPR009057">
    <property type="entry name" value="Homeodomain-like_sf"/>
</dbReference>
<dbReference type="AlphaFoldDB" id="W7CJF9"/>
<dbReference type="InterPro" id="IPR036388">
    <property type="entry name" value="WH-like_DNA-bd_sf"/>
</dbReference>
<dbReference type="Proteomes" id="UP000019243">
    <property type="component" value="Unassembled WGS sequence"/>
</dbReference>
<dbReference type="RefSeq" id="WP_051457023.1">
    <property type="nucleotide sequence ID" value="NZ_AODH01000044.1"/>
</dbReference>
<keyword evidence="1" id="KW-0805">Transcription regulation</keyword>
<protein>
    <submittedName>
        <fullName evidence="6">RpiR family transcripitonal regulator</fullName>
    </submittedName>
</protein>
<reference evidence="6 7" key="1">
    <citation type="submission" date="2012-12" db="EMBL/GenBank/DDBJ databases">
        <title>Novel taxa of Listeriaceae from agricultural environments in the United States.</title>
        <authorList>
            <person name="den Bakker H.C."/>
            <person name="Allred A."/>
            <person name="Warchocki S."/>
            <person name="Wright E.M."/>
            <person name="Burrell A."/>
            <person name="Nightingale K.K."/>
            <person name="Kephart D."/>
            <person name="Wiedmann M."/>
        </authorList>
    </citation>
    <scope>NUCLEOTIDE SEQUENCE [LARGE SCALE GENOMIC DNA]</scope>
    <source>
        <strain evidence="6 7">FSL F6-1037</strain>
    </source>
</reference>
<accession>W7CJF9</accession>
<dbReference type="SUPFAM" id="SSF46689">
    <property type="entry name" value="Homeodomain-like"/>
    <property type="match status" value="1"/>
</dbReference>
<evidence type="ECO:0000259" key="5">
    <source>
        <dbReference type="PROSITE" id="PS51464"/>
    </source>
</evidence>
<evidence type="ECO:0000256" key="3">
    <source>
        <dbReference type="ARBA" id="ARBA00023163"/>
    </source>
</evidence>
<keyword evidence="3" id="KW-0804">Transcription</keyword>
<feature type="domain" description="SIS" evidence="5">
    <location>
        <begin position="88"/>
        <end position="224"/>
    </location>
</feature>
<dbReference type="InterPro" id="IPR047640">
    <property type="entry name" value="RpiR-like"/>
</dbReference>
<sequence length="224" mass="25497">MNTFKKKPRSVLEMTVRELGDAVHVSSSTVMRFCKKCGCEGYTEFRYRYKMALEQKLEQQEPENAITAMINYFSYINNPVFEAKITRIVKSLQTAQQIVFVGIGTSGAIAKYGARYFSMNGRYSSYLEDPYYPVLEELNQGTLVIALSISGETKETVVLIDRLKQNGARIISITNRENATIGRMSVETIAYNMTNDRLEGSYNMASQVPVVFIIEEIARRLHHK</sequence>
<evidence type="ECO:0000256" key="1">
    <source>
        <dbReference type="ARBA" id="ARBA00023015"/>
    </source>
</evidence>
<dbReference type="InterPro" id="IPR046348">
    <property type="entry name" value="SIS_dom_sf"/>
</dbReference>
<dbReference type="Gene3D" id="1.10.10.10">
    <property type="entry name" value="Winged helix-like DNA-binding domain superfamily/Winged helix DNA-binding domain"/>
    <property type="match status" value="1"/>
</dbReference>
<dbReference type="OrthoDB" id="1648815at2"/>